<evidence type="ECO:0000256" key="1">
    <source>
        <dbReference type="ARBA" id="ARBA00022763"/>
    </source>
</evidence>
<dbReference type="EMBL" id="BKCM01000001">
    <property type="protein sequence ID" value="GEQ99646.1"/>
    <property type="molecule type" value="Genomic_DNA"/>
</dbReference>
<evidence type="ECO:0000313" key="4">
    <source>
        <dbReference type="Proteomes" id="UP000325187"/>
    </source>
</evidence>
<dbReference type="InterPro" id="IPR014048">
    <property type="entry name" value="MethylDNA_cys_MeTrfase_DNA-bd"/>
</dbReference>
<name>A0A5A7MUX8_9PROT</name>
<keyword evidence="4" id="KW-1185">Reference proteome</keyword>
<accession>A0A5A7MUX8</accession>
<evidence type="ECO:0000259" key="2">
    <source>
        <dbReference type="Pfam" id="PF01035"/>
    </source>
</evidence>
<organism evidence="3 4">
    <name type="scientific">Iodidimonas gelatinilytica</name>
    <dbReference type="NCBI Taxonomy" id="1236966"/>
    <lineage>
        <taxon>Bacteria</taxon>
        <taxon>Pseudomonadati</taxon>
        <taxon>Pseudomonadota</taxon>
        <taxon>Alphaproteobacteria</taxon>
        <taxon>Iodidimonadales</taxon>
        <taxon>Iodidimonadaceae</taxon>
        <taxon>Iodidimonas</taxon>
    </lineage>
</organism>
<dbReference type="PANTHER" id="PTHR42942">
    <property type="entry name" value="6-O-METHYLGUANINE DNA METHYLTRANSFERASE"/>
    <property type="match status" value="1"/>
</dbReference>
<keyword evidence="1" id="KW-0227">DNA damage</keyword>
<dbReference type="GO" id="GO:0003824">
    <property type="term" value="F:catalytic activity"/>
    <property type="evidence" value="ECO:0007669"/>
    <property type="project" value="InterPro"/>
</dbReference>
<comment type="caution">
    <text evidence="3">The sequence shown here is derived from an EMBL/GenBank/DDBJ whole genome shotgun (WGS) entry which is preliminary data.</text>
</comment>
<dbReference type="Pfam" id="PF01035">
    <property type="entry name" value="DNA_binding_1"/>
    <property type="match status" value="1"/>
</dbReference>
<evidence type="ECO:0000313" key="3">
    <source>
        <dbReference type="EMBL" id="GEQ99646.1"/>
    </source>
</evidence>
<dbReference type="RefSeq" id="WP_210432100.1">
    <property type="nucleotide sequence ID" value="NZ_BKCM01000001.1"/>
</dbReference>
<gene>
    <name evidence="3" type="ORF">JCM17845_02700</name>
</gene>
<dbReference type="GO" id="GO:0006281">
    <property type="term" value="P:DNA repair"/>
    <property type="evidence" value="ECO:0007669"/>
    <property type="project" value="InterPro"/>
</dbReference>
<proteinExistence type="predicted"/>
<feature type="domain" description="Methylated-DNA-[protein]-cysteine S-methyltransferase DNA binding" evidence="2">
    <location>
        <begin position="6"/>
        <end position="70"/>
    </location>
</feature>
<dbReference type="PANTHER" id="PTHR42942:SF1">
    <property type="entry name" value="ALKYLTRANSFERASE-LIKE PROTEIN 1"/>
    <property type="match status" value="1"/>
</dbReference>
<sequence length="109" mass="12210">MNTQKTERIHKLVCAIPSGQVASYGQIARYVPGVTARMVGYALAGVGDKTGIPWHRVVNAKGTVSPHQALLSNAKDWKRKASSSMHATNWIGRKHYGPVRTRCYYWIWD</sequence>
<dbReference type="InterPro" id="IPR036217">
    <property type="entry name" value="MethylDNA_cys_MeTrfase_DNAb"/>
</dbReference>
<dbReference type="AlphaFoldDB" id="A0A5A7MUX8"/>
<dbReference type="InterPro" id="IPR052520">
    <property type="entry name" value="ATL_DNA_repair"/>
</dbReference>
<reference evidence="3 4" key="1">
    <citation type="submission" date="2019-09" db="EMBL/GenBank/DDBJ databases">
        <title>NBRP : Genome information of microbial organism related human and environment.</title>
        <authorList>
            <person name="Hattori M."/>
            <person name="Oshima K."/>
            <person name="Inaba H."/>
            <person name="Suda W."/>
            <person name="Sakamoto M."/>
            <person name="Iino T."/>
            <person name="Kitahara M."/>
            <person name="Oshida Y."/>
            <person name="Iida T."/>
            <person name="Kudo T."/>
            <person name="Itoh T."/>
            <person name="Ohkuma M."/>
        </authorList>
    </citation>
    <scope>NUCLEOTIDE SEQUENCE [LARGE SCALE GENOMIC DNA]</scope>
    <source>
        <strain evidence="3 4">Mie-1</strain>
    </source>
</reference>
<dbReference type="SUPFAM" id="SSF46767">
    <property type="entry name" value="Methylated DNA-protein cysteine methyltransferase, C-terminal domain"/>
    <property type="match status" value="1"/>
</dbReference>
<protein>
    <recommendedName>
        <fullName evidence="2">Methylated-DNA-[protein]-cysteine S-methyltransferase DNA binding domain-containing protein</fullName>
    </recommendedName>
</protein>
<dbReference type="Proteomes" id="UP000325187">
    <property type="component" value="Unassembled WGS sequence"/>
</dbReference>
<dbReference type="Gene3D" id="1.10.10.10">
    <property type="entry name" value="Winged helix-like DNA-binding domain superfamily/Winged helix DNA-binding domain"/>
    <property type="match status" value="1"/>
</dbReference>
<dbReference type="CDD" id="cd06445">
    <property type="entry name" value="ATase"/>
    <property type="match status" value="1"/>
</dbReference>
<dbReference type="InterPro" id="IPR036388">
    <property type="entry name" value="WH-like_DNA-bd_sf"/>
</dbReference>